<dbReference type="VEuPathDB" id="TriTrypDB:TvY486_0022060"/>
<feature type="coiled-coil region" evidence="7">
    <location>
        <begin position="102"/>
        <end position="129"/>
    </location>
</feature>
<evidence type="ECO:0000256" key="8">
    <source>
        <dbReference type="SAM" id="MobiDB-lite"/>
    </source>
</evidence>
<protein>
    <recommendedName>
        <fullName evidence="10">Trypanosome variant surface glycoprotein A-type N-terminal domain-containing protein</fullName>
    </recommendedName>
</protein>
<dbReference type="Proteomes" id="UP000009027">
    <property type="component" value="Unassembled WGS sequence"/>
</dbReference>
<evidence type="ECO:0000313" key="12">
    <source>
        <dbReference type="Proteomes" id="UP000009027"/>
    </source>
</evidence>
<dbReference type="Gene3D" id="3.90.150.10">
    <property type="entry name" value="Variant Surface Glycoprotein, subunit A domain 1"/>
    <property type="match status" value="1"/>
</dbReference>
<keyword evidence="12" id="KW-1185">Reference proteome</keyword>
<keyword evidence="2" id="KW-1003">Cell membrane</keyword>
<evidence type="ECO:0000256" key="7">
    <source>
        <dbReference type="SAM" id="Coils"/>
    </source>
</evidence>
<keyword evidence="7" id="KW-0175">Coiled coil</keyword>
<feature type="domain" description="Trypanosome variant surface glycoprotein A-type N-terminal" evidence="10">
    <location>
        <begin position="13"/>
        <end position="330"/>
    </location>
</feature>
<keyword evidence="9" id="KW-0732">Signal</keyword>
<dbReference type="SUPFAM" id="SSF58087">
    <property type="entry name" value="Variant surface glycoprotein (N-terminal domain)"/>
    <property type="match status" value="1"/>
</dbReference>
<accession>F9WPN5</accession>
<dbReference type="GO" id="GO:0042783">
    <property type="term" value="P:symbiont-mediated evasion of host immune response"/>
    <property type="evidence" value="ECO:0007669"/>
    <property type="project" value="InterPro"/>
</dbReference>
<dbReference type="GO" id="GO:0098552">
    <property type="term" value="C:side of membrane"/>
    <property type="evidence" value="ECO:0007669"/>
    <property type="project" value="UniProtKB-KW"/>
</dbReference>
<keyword evidence="5" id="KW-0325">Glycoprotein</keyword>
<reference evidence="11 12" key="1">
    <citation type="journal article" date="2012" name="Proc. Natl. Acad. Sci. U.S.A.">
        <title>Antigenic diversity is generated by distinct evolutionary mechanisms in African trypanosome species.</title>
        <authorList>
            <person name="Jackson A.P."/>
            <person name="Berry A."/>
            <person name="Aslett M."/>
            <person name="Allison H.C."/>
            <person name="Burton P."/>
            <person name="Vavrova-Anderson J."/>
            <person name="Brown R."/>
            <person name="Browne H."/>
            <person name="Corton N."/>
            <person name="Hauser H."/>
            <person name="Gamble J."/>
            <person name="Gilderthorp R."/>
            <person name="Marcello L."/>
            <person name="McQuillan J."/>
            <person name="Otto T.D."/>
            <person name="Quail M.A."/>
            <person name="Sanders M.J."/>
            <person name="van Tonder A."/>
            <person name="Ginger M.L."/>
            <person name="Field M.C."/>
            <person name="Barry J.D."/>
            <person name="Hertz-Fowler C."/>
            <person name="Berriman M."/>
        </authorList>
    </citation>
    <scope>NUCLEOTIDE SEQUENCE</scope>
    <source>
        <strain evidence="11 12">Y486</strain>
    </source>
</reference>
<evidence type="ECO:0000256" key="5">
    <source>
        <dbReference type="ARBA" id="ARBA00023180"/>
    </source>
</evidence>
<keyword evidence="4" id="KW-0472">Membrane</keyword>
<feature type="chain" id="PRO_5003394967" description="Trypanosome variant surface glycoprotein A-type N-terminal domain-containing protein" evidence="9">
    <location>
        <begin position="28"/>
        <end position="424"/>
    </location>
</feature>
<evidence type="ECO:0000256" key="9">
    <source>
        <dbReference type="SAM" id="SignalP"/>
    </source>
</evidence>
<evidence type="ECO:0000259" key="10">
    <source>
        <dbReference type="Pfam" id="PF00913"/>
    </source>
</evidence>
<evidence type="ECO:0000256" key="3">
    <source>
        <dbReference type="ARBA" id="ARBA00022622"/>
    </source>
</evidence>
<name>F9WPN5_TRYVY</name>
<evidence type="ECO:0000256" key="1">
    <source>
        <dbReference type="ARBA" id="ARBA00004609"/>
    </source>
</evidence>
<evidence type="ECO:0000313" key="11">
    <source>
        <dbReference type="EMBL" id="CCD19512.1"/>
    </source>
</evidence>
<feature type="signal peptide" evidence="9">
    <location>
        <begin position="1"/>
        <end position="27"/>
    </location>
</feature>
<dbReference type="GO" id="GO:0005886">
    <property type="term" value="C:plasma membrane"/>
    <property type="evidence" value="ECO:0007669"/>
    <property type="project" value="UniProtKB-SubCell"/>
</dbReference>
<dbReference type="InterPro" id="IPR001812">
    <property type="entry name" value="Trypano_VSG_A_N_dom"/>
</dbReference>
<keyword evidence="3" id="KW-0336">GPI-anchor</keyword>
<organism evidence="11 12">
    <name type="scientific">Trypanosoma vivax (strain Y486)</name>
    <dbReference type="NCBI Taxonomy" id="1055687"/>
    <lineage>
        <taxon>Eukaryota</taxon>
        <taxon>Discoba</taxon>
        <taxon>Euglenozoa</taxon>
        <taxon>Kinetoplastea</taxon>
        <taxon>Metakinetoplastina</taxon>
        <taxon>Trypanosomatida</taxon>
        <taxon>Trypanosomatidae</taxon>
        <taxon>Trypanosoma</taxon>
        <taxon>Duttonella</taxon>
    </lineage>
</organism>
<proteinExistence type="predicted"/>
<keyword evidence="6" id="KW-0449">Lipoprotein</keyword>
<feature type="compositionally biased region" description="Gly residues" evidence="8">
    <location>
        <begin position="268"/>
        <end position="278"/>
    </location>
</feature>
<dbReference type="Pfam" id="PF00913">
    <property type="entry name" value="Trypan_glycop"/>
    <property type="match status" value="1"/>
</dbReference>
<feature type="region of interest" description="Disordered" evidence="8">
    <location>
        <begin position="346"/>
        <end position="409"/>
    </location>
</feature>
<comment type="subcellular location">
    <subcellularLocation>
        <location evidence="1">Cell membrane</location>
        <topology evidence="1">Lipid-anchor</topology>
        <topology evidence="1">GPI-anchor</topology>
    </subcellularLocation>
</comment>
<feature type="region of interest" description="Disordered" evidence="8">
    <location>
        <begin position="264"/>
        <end position="285"/>
    </location>
</feature>
<evidence type="ECO:0000256" key="6">
    <source>
        <dbReference type="ARBA" id="ARBA00023288"/>
    </source>
</evidence>
<feature type="compositionally biased region" description="Basic and acidic residues" evidence="8">
    <location>
        <begin position="395"/>
        <end position="405"/>
    </location>
</feature>
<evidence type="ECO:0000256" key="2">
    <source>
        <dbReference type="ARBA" id="ARBA00022475"/>
    </source>
</evidence>
<dbReference type="AlphaFoldDB" id="F9WPN5"/>
<dbReference type="EMBL" id="CAEX01003561">
    <property type="protein sequence ID" value="CCD19512.1"/>
    <property type="molecule type" value="Genomic_DNA"/>
</dbReference>
<gene>
    <name evidence="11" type="ORF">TvY486_0022060</name>
</gene>
<evidence type="ECO:0000256" key="4">
    <source>
        <dbReference type="ARBA" id="ARBA00023136"/>
    </source>
</evidence>
<sequence length="424" mass="44600">MSSKLFAPCRLALFALALVAVFRACDATDSSVKTAKVTEACGLSGALKKAANAAMLDTQDITERLGAMKAAVAYAKLWAAAWQQCRQGEDAQAHERKVSSFVERLDEAFTQAERKAQEAQEQAKNIVTQAANIAGKIDGFMQTLSTYTPGTTKTNRACVTDDGNQGTLGSGSAKRWEYTAFNECRSPPSTADYAALVDKATTTSTQIHKAAANKAIGSTCSIFSTNSNNGDASTNMYATQGTAGVWGGLWHVVPKTGSGIEINAKVKGSGGGQEQDGGDNGKMKDNTQINAVMTAIDQLKATLNGTDTRTKSFAQLEKALQNTLEEWPGKEAPGSTVIVTGLLGKVSCPPPKDQKNSTARSPATKADGSETTPRGANKAKSDTDQEGDSTAQVERTQRTKTEHSHSQRTAAACAVLVHSLAAAH</sequence>